<name>A0A840PLJ6_9ACTN</name>
<dbReference type="EMBL" id="JACHGN010000042">
    <property type="protein sequence ID" value="MBB5140378.1"/>
    <property type="molecule type" value="Genomic_DNA"/>
</dbReference>
<protein>
    <submittedName>
        <fullName evidence="2">Uncharacterized protein</fullName>
    </submittedName>
</protein>
<feature type="transmembrane region" description="Helical" evidence="1">
    <location>
        <begin position="133"/>
        <end position="155"/>
    </location>
</feature>
<dbReference type="AlphaFoldDB" id="A0A840PLJ6"/>
<organism evidence="2 3">
    <name type="scientific">Thermocatellispora tengchongensis</name>
    <dbReference type="NCBI Taxonomy" id="1073253"/>
    <lineage>
        <taxon>Bacteria</taxon>
        <taxon>Bacillati</taxon>
        <taxon>Actinomycetota</taxon>
        <taxon>Actinomycetes</taxon>
        <taxon>Streptosporangiales</taxon>
        <taxon>Streptosporangiaceae</taxon>
        <taxon>Thermocatellispora</taxon>
    </lineage>
</organism>
<feature type="transmembrane region" description="Helical" evidence="1">
    <location>
        <begin position="162"/>
        <end position="185"/>
    </location>
</feature>
<evidence type="ECO:0000313" key="3">
    <source>
        <dbReference type="Proteomes" id="UP000578449"/>
    </source>
</evidence>
<proteinExistence type="predicted"/>
<sequence length="234" mass="24093">MLDQDRLVRAHIIEKATTTEPVASLGIAVQGEDVVIVANGADGIVVWDASGAWARLGLTMAGFNAASAVSLAAPGRYPDDVPQAAVLAAVAAGLVALGCGVRKLRFILAAALVWLGVRSYYQGVNTPILFDPYALLLALVLVFAGVSIMIASAILGEVKLRVSGIALATAIAVYYSVMTPFYAWSAGHLDYYSVATELAIGLGAVTALAGSAVVITTSISPRRSFPGRTASTAD</sequence>
<keyword evidence="1" id="KW-0472">Membrane</keyword>
<feature type="transmembrane region" description="Helical" evidence="1">
    <location>
        <begin position="191"/>
        <end position="215"/>
    </location>
</feature>
<feature type="transmembrane region" description="Helical" evidence="1">
    <location>
        <begin position="81"/>
        <end position="97"/>
    </location>
</feature>
<evidence type="ECO:0000313" key="2">
    <source>
        <dbReference type="EMBL" id="MBB5140378.1"/>
    </source>
</evidence>
<keyword evidence="3" id="KW-1185">Reference proteome</keyword>
<keyword evidence="1" id="KW-1133">Transmembrane helix</keyword>
<gene>
    <name evidence="2" type="ORF">HNP84_010145</name>
</gene>
<keyword evidence="1" id="KW-0812">Transmembrane</keyword>
<evidence type="ECO:0000256" key="1">
    <source>
        <dbReference type="SAM" id="Phobius"/>
    </source>
</evidence>
<feature type="transmembrane region" description="Helical" evidence="1">
    <location>
        <begin position="104"/>
        <end position="121"/>
    </location>
</feature>
<comment type="caution">
    <text evidence="2">The sequence shown here is derived from an EMBL/GenBank/DDBJ whole genome shotgun (WGS) entry which is preliminary data.</text>
</comment>
<dbReference type="Proteomes" id="UP000578449">
    <property type="component" value="Unassembled WGS sequence"/>
</dbReference>
<dbReference type="RefSeq" id="WP_185057169.1">
    <property type="nucleotide sequence ID" value="NZ_JBHTGG010000001.1"/>
</dbReference>
<accession>A0A840PLJ6</accession>
<reference evidence="2 3" key="1">
    <citation type="submission" date="2020-08" db="EMBL/GenBank/DDBJ databases">
        <title>Genomic Encyclopedia of Type Strains, Phase IV (KMG-IV): sequencing the most valuable type-strain genomes for metagenomic binning, comparative biology and taxonomic classification.</title>
        <authorList>
            <person name="Goeker M."/>
        </authorList>
    </citation>
    <scope>NUCLEOTIDE SEQUENCE [LARGE SCALE GENOMIC DNA]</scope>
    <source>
        <strain evidence="2 3">DSM 45615</strain>
    </source>
</reference>